<feature type="region of interest" description="Disordered" evidence="1">
    <location>
        <begin position="1"/>
        <end position="43"/>
    </location>
</feature>
<organism evidence="3 4">
    <name type="scientific">Compostimonas suwonensis</name>
    <dbReference type="NCBI Taxonomy" id="1048394"/>
    <lineage>
        <taxon>Bacteria</taxon>
        <taxon>Bacillati</taxon>
        <taxon>Actinomycetota</taxon>
        <taxon>Actinomycetes</taxon>
        <taxon>Micrococcales</taxon>
        <taxon>Microbacteriaceae</taxon>
        <taxon>Compostimonas</taxon>
    </lineage>
</organism>
<dbReference type="OrthoDB" id="5124388at2"/>
<dbReference type="InterPro" id="IPR057630">
    <property type="entry name" value="Terminase_6"/>
</dbReference>
<protein>
    <recommendedName>
        <fullName evidence="2">Terminase small subunit actinomycetes phage-type domain-containing protein</fullName>
    </recommendedName>
</protein>
<proteinExistence type="predicted"/>
<dbReference type="EMBL" id="PGFB01000003">
    <property type="protein sequence ID" value="PJJ62179.1"/>
    <property type="molecule type" value="Genomic_DNA"/>
</dbReference>
<evidence type="ECO:0000256" key="1">
    <source>
        <dbReference type="SAM" id="MobiDB-lite"/>
    </source>
</evidence>
<dbReference type="AlphaFoldDB" id="A0A2M9BW77"/>
<evidence type="ECO:0000259" key="2">
    <source>
        <dbReference type="Pfam" id="PF23931"/>
    </source>
</evidence>
<reference evidence="3 4" key="1">
    <citation type="submission" date="2017-11" db="EMBL/GenBank/DDBJ databases">
        <title>Genomic Encyclopedia of Archaeal and Bacterial Type Strains, Phase II (KMG-II): From Individual Species to Whole Genera.</title>
        <authorList>
            <person name="Goeker M."/>
        </authorList>
    </citation>
    <scope>NUCLEOTIDE SEQUENCE [LARGE SCALE GENOMIC DNA]</scope>
    <source>
        <strain evidence="3 4">DSM 25625</strain>
    </source>
</reference>
<comment type="caution">
    <text evidence="3">The sequence shown here is derived from an EMBL/GenBank/DDBJ whole genome shotgun (WGS) entry which is preliminary data.</text>
</comment>
<dbReference type="Proteomes" id="UP000230161">
    <property type="component" value="Unassembled WGS sequence"/>
</dbReference>
<feature type="region of interest" description="Disordered" evidence="1">
    <location>
        <begin position="126"/>
        <end position="147"/>
    </location>
</feature>
<accession>A0A2M9BW77</accession>
<feature type="domain" description="Terminase small subunit actinomycetes phage-type" evidence="2">
    <location>
        <begin position="47"/>
        <end position="136"/>
    </location>
</feature>
<evidence type="ECO:0000313" key="4">
    <source>
        <dbReference type="Proteomes" id="UP000230161"/>
    </source>
</evidence>
<feature type="compositionally biased region" description="Polar residues" evidence="1">
    <location>
        <begin position="127"/>
        <end position="139"/>
    </location>
</feature>
<sequence>MREQSEERRAKQREYSRAHRERKRAAEREAVAAALASTEPPGPLSEALDAAIAAMKWLVPSDGALVALAREQARYADGLNAIGTAEARSRGLRFMVVLQRTLADLGGTPRVRMQLELRSARAKEALQAQQVKRSDNVTSIRPAKRRR</sequence>
<keyword evidence="4" id="KW-1185">Reference proteome</keyword>
<evidence type="ECO:0000313" key="3">
    <source>
        <dbReference type="EMBL" id="PJJ62179.1"/>
    </source>
</evidence>
<dbReference type="RefSeq" id="WP_100344768.1">
    <property type="nucleotide sequence ID" value="NZ_PGFB01000003.1"/>
</dbReference>
<name>A0A2M9BW77_9MICO</name>
<feature type="compositionally biased region" description="Basic and acidic residues" evidence="1">
    <location>
        <begin position="1"/>
        <end position="30"/>
    </location>
</feature>
<dbReference type="Pfam" id="PF23931">
    <property type="entry name" value="Terminase_6"/>
    <property type="match status" value="1"/>
</dbReference>
<gene>
    <name evidence="3" type="ORF">CLV54_1976</name>
</gene>